<reference evidence="4 6" key="2">
    <citation type="submission" date="2018-07" db="EMBL/GenBank/DDBJ databases">
        <authorList>
            <person name="Feyereisen M."/>
        </authorList>
    </citation>
    <scope>NUCLEOTIDE SEQUENCE [LARGE SCALE GENOMIC DNA]</scope>
    <source>
        <strain evidence="4 6">UCCLBBS449</strain>
    </source>
</reference>
<keyword evidence="1" id="KW-0812">Transmembrane</keyword>
<dbReference type="AlphaFoldDB" id="A0A2A3U1J8"/>
<evidence type="ECO:0000313" key="5">
    <source>
        <dbReference type="Proteomes" id="UP000217918"/>
    </source>
</evidence>
<evidence type="ECO:0000256" key="1">
    <source>
        <dbReference type="SAM" id="Phobius"/>
    </source>
</evidence>
<dbReference type="EMBL" id="NVYO01000001">
    <property type="protein sequence ID" value="PBQ24940.1"/>
    <property type="molecule type" value="Genomic_DNA"/>
</dbReference>
<dbReference type="Proteomes" id="UP000217918">
    <property type="component" value="Unassembled WGS sequence"/>
</dbReference>
<name>A0A2A3U1J8_LEVBR</name>
<evidence type="ECO:0000313" key="3">
    <source>
        <dbReference type="EMBL" id="PBQ24940.1"/>
    </source>
</evidence>
<dbReference type="EMBL" id="CP031198">
    <property type="protein sequence ID" value="QCZ54398.1"/>
    <property type="molecule type" value="Genomic_DNA"/>
</dbReference>
<reference evidence="2" key="4">
    <citation type="submission" date="2022-09" db="EMBL/GenBank/DDBJ databases">
        <title>Genome-inferred correspondence between phylogeny and metabolic traits in the wild Drosophila gut microbiome.</title>
        <authorList>
            <person name="Bueno E."/>
            <person name="Blow F."/>
            <person name="Douglas A.E."/>
        </authorList>
    </citation>
    <scope>NUCLEOTIDE SEQUENCE</scope>
    <source>
        <strain evidence="2">Dm-2019-70</strain>
    </source>
</reference>
<reference evidence="3 5" key="1">
    <citation type="submission" date="2017-09" db="EMBL/GenBank/DDBJ databases">
        <title>Genome sequence of Lactobacillus brevis D7.</title>
        <authorList>
            <person name="Kwon M.-S."/>
            <person name="Lim S.K."/>
            <person name="Choi H.-J."/>
        </authorList>
    </citation>
    <scope>NUCLEOTIDE SEQUENCE [LARGE SCALE GENOMIC DNA]</scope>
    <source>
        <strain evidence="3 5">D7</strain>
    </source>
</reference>
<gene>
    <name evidence="3" type="ORF">CNR29_13270</name>
    <name evidence="2" type="ORF">JK167_05920</name>
    <name evidence="4" type="ORF">UCCLBBS449_2496</name>
</gene>
<dbReference type="OrthoDB" id="2328361at2"/>
<feature type="transmembrane region" description="Helical" evidence="1">
    <location>
        <begin position="36"/>
        <end position="56"/>
    </location>
</feature>
<evidence type="ECO:0000313" key="4">
    <source>
        <dbReference type="EMBL" id="QCZ54398.1"/>
    </source>
</evidence>
<protein>
    <submittedName>
        <fullName evidence="3">Uncharacterized protein</fullName>
    </submittedName>
</protein>
<dbReference type="Proteomes" id="UP000676478">
    <property type="component" value="Unassembled WGS sequence"/>
</dbReference>
<evidence type="ECO:0000313" key="2">
    <source>
        <dbReference type="EMBL" id="MBS1010368.1"/>
    </source>
</evidence>
<feature type="transmembrane region" description="Helical" evidence="1">
    <location>
        <begin position="68"/>
        <end position="88"/>
    </location>
</feature>
<keyword evidence="1" id="KW-1133">Transmembrane helix</keyword>
<organism evidence="3 5">
    <name type="scientific">Levilactobacillus brevis</name>
    <name type="common">Lactobacillus brevis</name>
    <dbReference type="NCBI Taxonomy" id="1580"/>
    <lineage>
        <taxon>Bacteria</taxon>
        <taxon>Bacillati</taxon>
        <taxon>Bacillota</taxon>
        <taxon>Bacilli</taxon>
        <taxon>Lactobacillales</taxon>
        <taxon>Lactobacillaceae</taxon>
        <taxon>Levilactobacillus</taxon>
    </lineage>
</organism>
<sequence>MVSVIPVRYPVTPIKIGVTLLTIGLLMAMLLARNPILTAFLCFSSLITAMIHFNVFEDTADTQPLNRIDLILQVAFVVLSIGKVIVVGGH</sequence>
<dbReference type="EMBL" id="JAERKF010000006">
    <property type="protein sequence ID" value="MBS1010368.1"/>
    <property type="molecule type" value="Genomic_DNA"/>
</dbReference>
<evidence type="ECO:0000313" key="6">
    <source>
        <dbReference type="Proteomes" id="UP000307074"/>
    </source>
</evidence>
<proteinExistence type="predicted"/>
<keyword evidence="1" id="KW-0472">Membrane</keyword>
<accession>A0A2A3U1J8</accession>
<feature type="transmembrane region" description="Helical" evidence="1">
    <location>
        <begin position="12"/>
        <end position="30"/>
    </location>
</feature>
<reference evidence="2" key="3">
    <citation type="submission" date="2020-12" db="EMBL/GenBank/DDBJ databases">
        <authorList>
            <person name="Mcmullen J.G."/>
        </authorList>
    </citation>
    <scope>NUCLEOTIDE SEQUENCE</scope>
    <source>
        <strain evidence="2">Dm-2019-70</strain>
    </source>
</reference>
<dbReference type="Proteomes" id="UP000307074">
    <property type="component" value="Chromosome"/>
</dbReference>